<reference evidence="8 9" key="1">
    <citation type="submission" date="2017-02" db="EMBL/GenBank/DDBJ databases">
        <authorList>
            <person name="Peterson S.W."/>
        </authorList>
    </citation>
    <scope>NUCLEOTIDE SEQUENCE [LARGE SCALE GENOMIC DNA]</scope>
    <source>
        <strain evidence="8 9">ATCC 43324</strain>
    </source>
</reference>
<name>A0A1T4RHR7_9BACT</name>
<keyword evidence="2" id="KW-1003">Cell membrane</keyword>
<keyword evidence="4 6" id="KW-1133">Transmembrane helix</keyword>
<dbReference type="Pfam" id="PF03772">
    <property type="entry name" value="Competence"/>
    <property type="match status" value="1"/>
</dbReference>
<evidence type="ECO:0000256" key="2">
    <source>
        <dbReference type="ARBA" id="ARBA00022475"/>
    </source>
</evidence>
<feature type="transmembrane region" description="Helical" evidence="6">
    <location>
        <begin position="250"/>
        <end position="270"/>
    </location>
</feature>
<evidence type="ECO:0000256" key="3">
    <source>
        <dbReference type="ARBA" id="ARBA00022692"/>
    </source>
</evidence>
<evidence type="ECO:0000256" key="1">
    <source>
        <dbReference type="ARBA" id="ARBA00004651"/>
    </source>
</evidence>
<dbReference type="EMBL" id="FUXK01000033">
    <property type="protein sequence ID" value="SKA15211.1"/>
    <property type="molecule type" value="Genomic_DNA"/>
</dbReference>
<dbReference type="STRING" id="28136.SAMN02745202_02264"/>
<keyword evidence="5 6" id="KW-0472">Membrane</keyword>
<evidence type="ECO:0000259" key="7">
    <source>
        <dbReference type="Pfam" id="PF03772"/>
    </source>
</evidence>
<dbReference type="InterPro" id="IPR004477">
    <property type="entry name" value="ComEC_N"/>
</dbReference>
<feature type="transmembrane region" description="Helical" evidence="6">
    <location>
        <begin position="12"/>
        <end position="31"/>
    </location>
</feature>
<feature type="transmembrane region" description="Helical" evidence="6">
    <location>
        <begin position="440"/>
        <end position="459"/>
    </location>
</feature>
<dbReference type="Proteomes" id="UP000190065">
    <property type="component" value="Unassembled WGS sequence"/>
</dbReference>
<evidence type="ECO:0000313" key="8">
    <source>
        <dbReference type="EMBL" id="SKA15211.1"/>
    </source>
</evidence>
<feature type="transmembrane region" description="Helical" evidence="6">
    <location>
        <begin position="471"/>
        <end position="495"/>
    </location>
</feature>
<organism evidence="8 9">
    <name type="scientific">Segatella oulorum</name>
    <dbReference type="NCBI Taxonomy" id="28136"/>
    <lineage>
        <taxon>Bacteria</taxon>
        <taxon>Pseudomonadati</taxon>
        <taxon>Bacteroidota</taxon>
        <taxon>Bacteroidia</taxon>
        <taxon>Bacteroidales</taxon>
        <taxon>Prevotellaceae</taxon>
        <taxon>Segatella</taxon>
    </lineage>
</organism>
<dbReference type="GO" id="GO:0005886">
    <property type="term" value="C:plasma membrane"/>
    <property type="evidence" value="ECO:0007669"/>
    <property type="project" value="UniProtKB-SubCell"/>
</dbReference>
<dbReference type="PANTHER" id="PTHR30619:SF1">
    <property type="entry name" value="RECOMBINATION PROTEIN 2"/>
    <property type="match status" value="1"/>
</dbReference>
<feature type="domain" description="ComEC/Rec2-related protein" evidence="7">
    <location>
        <begin position="234"/>
        <end position="494"/>
    </location>
</feature>
<dbReference type="eggNOG" id="COG0658">
    <property type="taxonomic scope" value="Bacteria"/>
</dbReference>
<protein>
    <submittedName>
        <fullName evidence="8">Competence protein ComEC</fullName>
    </submittedName>
</protein>
<accession>A0A1T4RHR7</accession>
<feature type="transmembrane region" description="Helical" evidence="6">
    <location>
        <begin position="37"/>
        <end position="53"/>
    </location>
</feature>
<gene>
    <name evidence="8" type="ORF">SAMN02745202_02264</name>
</gene>
<evidence type="ECO:0000256" key="4">
    <source>
        <dbReference type="ARBA" id="ARBA00022989"/>
    </source>
</evidence>
<feature type="transmembrane region" description="Helical" evidence="6">
    <location>
        <begin position="380"/>
        <end position="403"/>
    </location>
</feature>
<keyword evidence="3 6" id="KW-0812">Transmembrane</keyword>
<sequence>MIHVNGSIQRYPLLRITLALGLGIAIETQLLSQVTPWVWIGFMVVSMLLARLLRHELAKSGCLLWATIALGGFLAQTSRAQNLPTLPQGESHFEAVITDIPIQKGKTWRCDIRIMRLNNHLLRHPLLLKASILNSPQHDMHLTIGQGLVADAMLEPLRDTPQQLHFNYALWLKRQGYVGETFIPYWQLRTQKLPLSLPFWQRLQLKLHCIRAKMLCYLHGLAPNTMENTLITALILGEKRALPRALKDDFNMAGASHILALSGLHLGIIFSLLTRIFRRSTIALTLAIVALWAFTFLIGMPISAVRSAIMLSMYCITFMLQREDKPFNALALSACIILVANPVALFDAGFQLSFMAVLGIAIVYRPLSNCWKPQLRPLRWAWELTCVSFAAQLFTFPLVLYYFGRVSPYFLLSNFVVIPATTGLLYLAIVLLVSTPIHGLQLLVYHLMLQIAQGMTAGVRGIVQLPGAQLPAIYTTLSQTFLLYVALFALVGAWYKLQAKREDAALLA</sequence>
<evidence type="ECO:0000313" key="9">
    <source>
        <dbReference type="Proteomes" id="UP000190065"/>
    </source>
</evidence>
<feature type="transmembrane region" description="Helical" evidence="6">
    <location>
        <begin position="282"/>
        <end position="305"/>
    </location>
</feature>
<comment type="subcellular location">
    <subcellularLocation>
        <location evidence="1">Cell membrane</location>
        <topology evidence="1">Multi-pass membrane protein</topology>
    </subcellularLocation>
</comment>
<dbReference type="NCBIfam" id="TIGR00360">
    <property type="entry name" value="ComEC_N-term"/>
    <property type="match status" value="1"/>
</dbReference>
<evidence type="ECO:0000256" key="6">
    <source>
        <dbReference type="SAM" id="Phobius"/>
    </source>
</evidence>
<evidence type="ECO:0000256" key="5">
    <source>
        <dbReference type="ARBA" id="ARBA00023136"/>
    </source>
</evidence>
<dbReference type="AlphaFoldDB" id="A0A1T4RHR7"/>
<dbReference type="RefSeq" id="WP_051529523.1">
    <property type="nucleotide sequence ID" value="NZ_FUXK01000033.1"/>
</dbReference>
<proteinExistence type="predicted"/>
<feature type="transmembrane region" description="Helical" evidence="6">
    <location>
        <begin position="409"/>
        <end position="433"/>
    </location>
</feature>
<dbReference type="InterPro" id="IPR052159">
    <property type="entry name" value="Competence_DNA_uptake"/>
</dbReference>
<feature type="transmembrane region" description="Helical" evidence="6">
    <location>
        <begin position="350"/>
        <end position="368"/>
    </location>
</feature>
<dbReference type="PANTHER" id="PTHR30619">
    <property type="entry name" value="DNA INTERNALIZATION/COMPETENCE PROTEIN COMEC/REC2"/>
    <property type="match status" value="1"/>
</dbReference>